<sequence>MSLVELAYSGAFSTAQLLHGGGADVLAGEPHLVHVPCDGESFLGAAHQPGLTVEEGCAAAGAESCGVHAYALLADPADSGPGVGEKVDGAVGDAGAWAEKHDGDHRRGHAHGLTLVDDDDCVFVAVDVAPLDVDAGDTVGETVQVVRVGFPPDVGHGSARSG</sequence>
<accession>A0ABP9DD49</accession>
<proteinExistence type="predicted"/>
<name>A0ABP9DD49_9ACTN</name>
<evidence type="ECO:0000313" key="2">
    <source>
        <dbReference type="Proteomes" id="UP001501752"/>
    </source>
</evidence>
<gene>
    <name evidence="1" type="ORF">GCM10023235_12440</name>
</gene>
<comment type="caution">
    <text evidence="1">The sequence shown here is derived from an EMBL/GenBank/DDBJ whole genome shotgun (WGS) entry which is preliminary data.</text>
</comment>
<protein>
    <submittedName>
        <fullName evidence="1">Uncharacterized protein</fullName>
    </submittedName>
</protein>
<dbReference type="Proteomes" id="UP001501752">
    <property type="component" value="Unassembled WGS sequence"/>
</dbReference>
<organism evidence="1 2">
    <name type="scientific">Kitasatospora terrestris</name>
    <dbReference type="NCBI Taxonomy" id="258051"/>
    <lineage>
        <taxon>Bacteria</taxon>
        <taxon>Bacillati</taxon>
        <taxon>Actinomycetota</taxon>
        <taxon>Actinomycetes</taxon>
        <taxon>Kitasatosporales</taxon>
        <taxon>Streptomycetaceae</taxon>
        <taxon>Kitasatospora</taxon>
    </lineage>
</organism>
<evidence type="ECO:0000313" key="1">
    <source>
        <dbReference type="EMBL" id="GAA4838696.1"/>
    </source>
</evidence>
<reference evidence="2" key="1">
    <citation type="journal article" date="2019" name="Int. J. Syst. Evol. Microbiol.">
        <title>The Global Catalogue of Microorganisms (GCM) 10K type strain sequencing project: providing services to taxonomists for standard genome sequencing and annotation.</title>
        <authorList>
            <consortium name="The Broad Institute Genomics Platform"/>
            <consortium name="The Broad Institute Genome Sequencing Center for Infectious Disease"/>
            <person name="Wu L."/>
            <person name="Ma J."/>
        </authorList>
    </citation>
    <scope>NUCLEOTIDE SEQUENCE [LARGE SCALE GENOMIC DNA]</scope>
    <source>
        <strain evidence="2">JCM 13006</strain>
    </source>
</reference>
<keyword evidence="2" id="KW-1185">Reference proteome</keyword>
<dbReference type="EMBL" id="BAABIS010000001">
    <property type="protein sequence ID" value="GAA4838696.1"/>
    <property type="molecule type" value="Genomic_DNA"/>
</dbReference>